<dbReference type="Gene3D" id="1.50.10.10">
    <property type="match status" value="1"/>
</dbReference>
<dbReference type="InterPro" id="IPR008928">
    <property type="entry name" value="6-hairpin_glycosidase_sf"/>
</dbReference>
<dbReference type="PANTHER" id="PTHR41814">
    <property type="entry name" value="EXPRESSED PROTEIN"/>
    <property type="match status" value="1"/>
</dbReference>
<accession>A0A511KNA3</accession>
<dbReference type="SUPFAM" id="SSF48208">
    <property type="entry name" value="Six-hairpin glycosidases"/>
    <property type="match status" value="1"/>
</dbReference>
<dbReference type="GO" id="GO:0016787">
    <property type="term" value="F:hydrolase activity"/>
    <property type="evidence" value="ECO:0007669"/>
    <property type="project" value="UniProtKB-KW"/>
</dbReference>
<gene>
    <name evidence="2" type="ORF">Rt10032_c17g5866</name>
</gene>
<proteinExistence type="predicted"/>
<keyword evidence="1 2" id="KW-0378">Hydrolase</keyword>
<organism evidence="2 3">
    <name type="scientific">Rhodotorula toruloides</name>
    <name type="common">Yeast</name>
    <name type="synonym">Rhodosporidium toruloides</name>
    <dbReference type="NCBI Taxonomy" id="5286"/>
    <lineage>
        <taxon>Eukaryota</taxon>
        <taxon>Fungi</taxon>
        <taxon>Dikarya</taxon>
        <taxon>Basidiomycota</taxon>
        <taxon>Pucciniomycotina</taxon>
        <taxon>Microbotryomycetes</taxon>
        <taxon>Sporidiobolales</taxon>
        <taxon>Sporidiobolaceae</taxon>
        <taxon>Rhodotorula</taxon>
    </lineage>
</organism>
<dbReference type="GO" id="GO:0005975">
    <property type="term" value="P:carbohydrate metabolic process"/>
    <property type="evidence" value="ECO:0007669"/>
    <property type="project" value="InterPro"/>
</dbReference>
<dbReference type="Pfam" id="PF07470">
    <property type="entry name" value="Glyco_hydro_88"/>
    <property type="match status" value="1"/>
</dbReference>
<dbReference type="AlphaFoldDB" id="A0A511KNA3"/>
<dbReference type="InterPro" id="IPR012341">
    <property type="entry name" value="6hp_glycosidase-like_sf"/>
</dbReference>
<name>A0A511KNA3_RHOTO</name>
<evidence type="ECO:0000313" key="3">
    <source>
        <dbReference type="Proteomes" id="UP000321518"/>
    </source>
</evidence>
<dbReference type="EMBL" id="BJWK01000017">
    <property type="protein sequence ID" value="GEM11849.1"/>
    <property type="molecule type" value="Genomic_DNA"/>
</dbReference>
<dbReference type="OrthoDB" id="4138492at2759"/>
<dbReference type="PANTHER" id="PTHR41814:SF1">
    <property type="entry name" value="CELLULASE"/>
    <property type="match status" value="1"/>
</dbReference>
<comment type="caution">
    <text evidence="2">The sequence shown here is derived from an EMBL/GenBank/DDBJ whole genome shotgun (WGS) entry which is preliminary data.</text>
</comment>
<protein>
    <submittedName>
        <fullName evidence="2">Glycosyl hydrolase, family 88</fullName>
    </submittedName>
</protein>
<evidence type="ECO:0000256" key="1">
    <source>
        <dbReference type="ARBA" id="ARBA00022801"/>
    </source>
</evidence>
<dbReference type="InterPro" id="IPR010905">
    <property type="entry name" value="Glyco_hydro_88"/>
</dbReference>
<dbReference type="Proteomes" id="UP000321518">
    <property type="component" value="Unassembled WGS sequence"/>
</dbReference>
<sequence length="224" mass="23856">MPAGEPASLWADFISMVPPFLAYYGVVKQDRSLLLEAYNQIKLYRSYLRTSSGSWKHVVQGDFTDSGLWSTGNGWAAHGIARVLATVKASQWNETLASEARDLGSWGVEIVKAAFGNVKSDGLLPNYYDSASGSSFSDASGSALLAAAAYRLAQLGALTNQSVIHQAAGLRAAVNGKVDRSSGWVAPVVNPFLFKQQASQSPEGEAFVLLLQAAWEDCTSTSAS</sequence>
<evidence type="ECO:0000313" key="2">
    <source>
        <dbReference type="EMBL" id="GEM11849.1"/>
    </source>
</evidence>
<reference evidence="2 3" key="1">
    <citation type="submission" date="2019-07" db="EMBL/GenBank/DDBJ databases">
        <title>Rhodotorula toruloides NBRC10032 genome sequencing.</title>
        <authorList>
            <person name="Shida Y."/>
            <person name="Takaku H."/>
            <person name="Ogasawara W."/>
            <person name="Mori K."/>
        </authorList>
    </citation>
    <scope>NUCLEOTIDE SEQUENCE [LARGE SCALE GENOMIC DNA]</scope>
    <source>
        <strain evidence="2 3">NBRC10032</strain>
    </source>
</reference>